<dbReference type="Gene3D" id="1.10.533.10">
    <property type="entry name" value="Death Domain, Fas"/>
    <property type="match status" value="1"/>
</dbReference>
<feature type="compositionally biased region" description="Polar residues" evidence="1">
    <location>
        <begin position="206"/>
        <end position="223"/>
    </location>
</feature>
<dbReference type="InterPro" id="IPR037936">
    <property type="entry name" value="UNC5A-D"/>
</dbReference>
<dbReference type="InterPro" id="IPR000488">
    <property type="entry name" value="Death_dom"/>
</dbReference>
<dbReference type="GO" id="GO:0005042">
    <property type="term" value="F:netrin receptor activity"/>
    <property type="evidence" value="ECO:0007669"/>
    <property type="project" value="InterPro"/>
</dbReference>
<proteinExistence type="predicted"/>
<evidence type="ECO:0000259" key="2">
    <source>
        <dbReference type="Pfam" id="PF00531"/>
    </source>
</evidence>
<evidence type="ECO:0000259" key="3">
    <source>
        <dbReference type="Pfam" id="PF17217"/>
    </source>
</evidence>
<dbReference type="Pfam" id="PF17217">
    <property type="entry name" value="UPA"/>
    <property type="match status" value="1"/>
</dbReference>
<feature type="compositionally biased region" description="Basic and acidic residues" evidence="1">
    <location>
        <begin position="193"/>
        <end position="205"/>
    </location>
</feature>
<feature type="domain" description="Death" evidence="2">
    <location>
        <begin position="280"/>
        <end position="354"/>
    </location>
</feature>
<feature type="domain" description="UPA" evidence="3">
    <location>
        <begin position="48"/>
        <end position="170"/>
    </location>
</feature>
<comment type="caution">
    <text evidence="4">The sequence shown here is derived from an EMBL/GenBank/DDBJ whole genome shotgun (WGS) entry which is preliminary data.</text>
</comment>
<organism evidence="4 5">
    <name type="scientific">Stichopus japonicus</name>
    <name type="common">Sea cucumber</name>
    <dbReference type="NCBI Taxonomy" id="307972"/>
    <lineage>
        <taxon>Eukaryota</taxon>
        <taxon>Metazoa</taxon>
        <taxon>Echinodermata</taxon>
        <taxon>Eleutherozoa</taxon>
        <taxon>Echinozoa</taxon>
        <taxon>Holothuroidea</taxon>
        <taxon>Aspidochirotacea</taxon>
        <taxon>Aspidochirotida</taxon>
        <taxon>Stichopodidae</taxon>
        <taxon>Apostichopus</taxon>
    </lineage>
</organism>
<dbReference type="Pfam" id="PF00531">
    <property type="entry name" value="Death"/>
    <property type="match status" value="1"/>
</dbReference>
<evidence type="ECO:0000313" key="4">
    <source>
        <dbReference type="EMBL" id="PIK33407.1"/>
    </source>
</evidence>
<dbReference type="GO" id="GO:0016020">
    <property type="term" value="C:membrane"/>
    <property type="evidence" value="ECO:0007669"/>
    <property type="project" value="InterPro"/>
</dbReference>
<keyword evidence="5" id="KW-1185">Reference proteome</keyword>
<sequence length="363" mass="41384">MENKSWSLSEATIQKGKDKTHTILDTECQVHISHFTLYTCIAEGNESKKWLQLVAFGGRMRVHRHYEVRVYLLNNTPCALQFAIENEKKHGFKAIKCPQEFLFDGNGADMSLQVDRVNEGWSANLSELKETVPYLNIWHGKCPFVSFIFKHEKRATKDICTTISAFQKSHSDYKLKLKLVAKMPRRSKRQRSHKSESSQSERESDSCTNSEGSPASSLQSSGFGPSPTRHDCNFNPGEPQMESFSDDSRSSYSSCSCSPEGHHKDRRRECSKLIPHKLRMSLVHLLEPSDTLGNDWRMIASDLGMDTKIPMLKEKDSPFQEVLKVMEEQNKDLNWLVTKLISHQRLDAAGIVTTYLQTGEIHS</sequence>
<keyword evidence="4" id="KW-0675">Receptor</keyword>
<dbReference type="EMBL" id="MRZV01002580">
    <property type="protein sequence ID" value="PIK33407.1"/>
    <property type="molecule type" value="Genomic_DNA"/>
</dbReference>
<evidence type="ECO:0000313" key="5">
    <source>
        <dbReference type="Proteomes" id="UP000230750"/>
    </source>
</evidence>
<accession>A0A2G8JCD6</accession>
<reference evidence="4 5" key="1">
    <citation type="journal article" date="2017" name="PLoS Biol.">
        <title>The sea cucumber genome provides insights into morphological evolution and visceral regeneration.</title>
        <authorList>
            <person name="Zhang X."/>
            <person name="Sun L."/>
            <person name="Yuan J."/>
            <person name="Sun Y."/>
            <person name="Gao Y."/>
            <person name="Zhang L."/>
            <person name="Li S."/>
            <person name="Dai H."/>
            <person name="Hamel J.F."/>
            <person name="Liu C."/>
            <person name="Yu Y."/>
            <person name="Liu S."/>
            <person name="Lin W."/>
            <person name="Guo K."/>
            <person name="Jin S."/>
            <person name="Xu P."/>
            <person name="Storey K.B."/>
            <person name="Huan P."/>
            <person name="Zhang T."/>
            <person name="Zhou Y."/>
            <person name="Zhang J."/>
            <person name="Lin C."/>
            <person name="Li X."/>
            <person name="Xing L."/>
            <person name="Huo D."/>
            <person name="Sun M."/>
            <person name="Wang L."/>
            <person name="Mercier A."/>
            <person name="Li F."/>
            <person name="Yang H."/>
            <person name="Xiang J."/>
        </authorList>
    </citation>
    <scope>NUCLEOTIDE SEQUENCE [LARGE SCALE GENOMIC DNA]</scope>
    <source>
        <strain evidence="4">Shaxun</strain>
        <tissue evidence="4">Muscle</tissue>
    </source>
</reference>
<dbReference type="Proteomes" id="UP000230750">
    <property type="component" value="Unassembled WGS sequence"/>
</dbReference>
<dbReference type="PANTHER" id="PTHR12582:SF41">
    <property type="entry name" value="UNC5C-LIKE PROTEIN"/>
    <property type="match status" value="1"/>
</dbReference>
<gene>
    <name evidence="4" type="ORF">BSL78_29779</name>
</gene>
<dbReference type="AlphaFoldDB" id="A0A2G8JCD6"/>
<protein>
    <submittedName>
        <fullName evidence="4">Putative netrin receptor UNC5B-like</fullName>
    </submittedName>
</protein>
<dbReference type="InterPro" id="IPR033772">
    <property type="entry name" value="UPA"/>
</dbReference>
<dbReference type="InterPro" id="IPR011029">
    <property type="entry name" value="DEATH-like_dom_sf"/>
</dbReference>
<dbReference type="OrthoDB" id="5973910at2759"/>
<dbReference type="PANTHER" id="PTHR12582">
    <property type="entry name" value="NETRIN RECEPTOR UNC5"/>
    <property type="match status" value="1"/>
</dbReference>
<name>A0A2G8JCD6_STIJA</name>
<feature type="region of interest" description="Disordered" evidence="1">
    <location>
        <begin position="182"/>
        <end position="249"/>
    </location>
</feature>
<dbReference type="STRING" id="307972.A0A2G8JCD6"/>
<feature type="compositionally biased region" description="Basic residues" evidence="1">
    <location>
        <begin position="182"/>
        <end position="192"/>
    </location>
</feature>
<evidence type="ECO:0000256" key="1">
    <source>
        <dbReference type="SAM" id="MobiDB-lite"/>
    </source>
</evidence>
<dbReference type="SUPFAM" id="SSF47986">
    <property type="entry name" value="DEATH domain"/>
    <property type="match status" value="1"/>
</dbReference>